<organism evidence="2 3">
    <name type="scientific">Gibberella intermedia</name>
    <name type="common">Bulb rot disease fungus</name>
    <name type="synonym">Fusarium proliferatum</name>
    <dbReference type="NCBI Taxonomy" id="948311"/>
    <lineage>
        <taxon>Eukaryota</taxon>
        <taxon>Fungi</taxon>
        <taxon>Dikarya</taxon>
        <taxon>Ascomycota</taxon>
        <taxon>Pezizomycotina</taxon>
        <taxon>Sordariomycetes</taxon>
        <taxon>Hypocreomycetidae</taxon>
        <taxon>Hypocreales</taxon>
        <taxon>Nectriaceae</taxon>
        <taxon>Fusarium</taxon>
        <taxon>Fusarium fujikuroi species complex</taxon>
    </lineage>
</organism>
<accession>A0A365N474</accession>
<evidence type="ECO:0000313" key="3">
    <source>
        <dbReference type="Proteomes" id="UP000251714"/>
    </source>
</evidence>
<feature type="region of interest" description="Disordered" evidence="1">
    <location>
        <begin position="1"/>
        <end position="20"/>
    </location>
</feature>
<gene>
    <name evidence="2" type="ORF">FPRO05_12210</name>
</gene>
<reference evidence="2 3" key="1">
    <citation type="submission" date="2017-12" db="EMBL/GenBank/DDBJ databases">
        <title>Genome sequence of the mycotoxigenic crop pathogen Fusarium proliferatum, strain ITEM 2341 from Date Palm.</title>
        <authorList>
            <person name="Almiman B.F."/>
            <person name="Shittu T.A."/>
            <person name="Muthumeenakshi S."/>
            <person name="Baroncelli R."/>
            <person name="Sreenivasaprasada S."/>
        </authorList>
    </citation>
    <scope>NUCLEOTIDE SEQUENCE [LARGE SCALE GENOMIC DNA]</scope>
    <source>
        <strain evidence="2 3">ITEM 2341</strain>
    </source>
</reference>
<evidence type="ECO:0000313" key="2">
    <source>
        <dbReference type="EMBL" id="RBA15603.1"/>
    </source>
</evidence>
<sequence length="300" mass="32730">MSPKAAKIDKEPPEGSDNLPEYLSLTFPTGIQEAMMAQQNTDLGPPLGFLAVEVDIHRPPGDPFNQDTWPFPLIREKVTGTSETQIVTNGDYEDAFIDRFVQATIRLAERGAVGAITSCGFLAAAQTRYSDFQSQFVSTAPAEHARLAALSPIPVATSALVQVPSLLAIFPVNRPIGVLTYDSARLGSAHLLQLGIDPNRVRVRGLSDDSHLRDICAGGATYDADRLEKELVAEVKLLKHHHPDISAVVLECTNMPPYADRIQDAIQLPVYDVHTMGLWFYSGLTRRNPSAWKASVTSTI</sequence>
<comment type="caution">
    <text evidence="2">The sequence shown here is derived from an EMBL/GenBank/DDBJ whole genome shotgun (WGS) entry which is preliminary data.</text>
</comment>
<name>A0A365N474_GIBIN</name>
<proteinExistence type="predicted"/>
<dbReference type="Proteomes" id="UP000251714">
    <property type="component" value="Unassembled WGS sequence"/>
</dbReference>
<evidence type="ECO:0000256" key="1">
    <source>
        <dbReference type="SAM" id="MobiDB-lite"/>
    </source>
</evidence>
<evidence type="ECO:0008006" key="4">
    <source>
        <dbReference type="Google" id="ProtNLM"/>
    </source>
</evidence>
<protein>
    <recommendedName>
        <fullName evidence="4">Aspartate/glutamate racemase family protein</fullName>
    </recommendedName>
</protein>
<dbReference type="EMBL" id="PKMI01000021">
    <property type="protein sequence ID" value="RBA15603.1"/>
    <property type="molecule type" value="Genomic_DNA"/>
</dbReference>
<dbReference type="AlphaFoldDB" id="A0A365N474"/>
<feature type="compositionally biased region" description="Basic and acidic residues" evidence="1">
    <location>
        <begin position="1"/>
        <end position="13"/>
    </location>
</feature>